<dbReference type="EMBL" id="REGN01003020">
    <property type="protein sequence ID" value="RNA24918.1"/>
    <property type="molecule type" value="Genomic_DNA"/>
</dbReference>
<comment type="caution">
    <text evidence="1">The sequence shown here is derived from an EMBL/GenBank/DDBJ whole genome shotgun (WGS) entry which is preliminary data.</text>
</comment>
<organism evidence="1 2">
    <name type="scientific">Brachionus plicatilis</name>
    <name type="common">Marine rotifer</name>
    <name type="synonym">Brachionus muelleri</name>
    <dbReference type="NCBI Taxonomy" id="10195"/>
    <lineage>
        <taxon>Eukaryota</taxon>
        <taxon>Metazoa</taxon>
        <taxon>Spiralia</taxon>
        <taxon>Gnathifera</taxon>
        <taxon>Rotifera</taxon>
        <taxon>Eurotatoria</taxon>
        <taxon>Monogononta</taxon>
        <taxon>Pseudotrocha</taxon>
        <taxon>Ploima</taxon>
        <taxon>Brachionidae</taxon>
        <taxon>Brachionus</taxon>
    </lineage>
</organism>
<name>A0A3M7RNP0_BRAPC</name>
<sequence length="97" mass="11802">MEIKKSDVTEIVEIIEYPKKKRGRKPKSQNKKILILQSYYIIFLFILKEISDFFKINILYPILRYYQRDCKINSHFLRINKLLCDQEINVEVFNLSK</sequence>
<gene>
    <name evidence="1" type="ORF">BpHYR1_009184</name>
</gene>
<evidence type="ECO:0000313" key="1">
    <source>
        <dbReference type="EMBL" id="RNA24918.1"/>
    </source>
</evidence>
<reference evidence="1 2" key="1">
    <citation type="journal article" date="2018" name="Sci. Rep.">
        <title>Genomic signatures of local adaptation to the degree of environmental predictability in rotifers.</title>
        <authorList>
            <person name="Franch-Gras L."/>
            <person name="Hahn C."/>
            <person name="Garcia-Roger E.M."/>
            <person name="Carmona M.J."/>
            <person name="Serra M."/>
            <person name="Gomez A."/>
        </authorList>
    </citation>
    <scope>NUCLEOTIDE SEQUENCE [LARGE SCALE GENOMIC DNA]</scope>
    <source>
        <strain evidence="1">HYR1</strain>
    </source>
</reference>
<keyword evidence="2" id="KW-1185">Reference proteome</keyword>
<accession>A0A3M7RNP0</accession>
<proteinExistence type="predicted"/>
<evidence type="ECO:0000313" key="2">
    <source>
        <dbReference type="Proteomes" id="UP000276133"/>
    </source>
</evidence>
<dbReference type="AlphaFoldDB" id="A0A3M7RNP0"/>
<dbReference type="Proteomes" id="UP000276133">
    <property type="component" value="Unassembled WGS sequence"/>
</dbReference>
<protein>
    <submittedName>
        <fullName evidence="1">Uncharacterized protein</fullName>
    </submittedName>
</protein>